<dbReference type="InterPro" id="IPR011047">
    <property type="entry name" value="Quinoprotein_ADH-like_sf"/>
</dbReference>
<dbReference type="SUPFAM" id="SSF50998">
    <property type="entry name" value="Quinoprotein alcohol dehydrogenase-like"/>
    <property type="match status" value="1"/>
</dbReference>
<dbReference type="OrthoDB" id="1521841at2"/>
<feature type="chain" id="PRO_5015595277" description="LVIVD repeat-containing protein" evidence="1">
    <location>
        <begin position="21"/>
        <end position="412"/>
    </location>
</feature>
<feature type="signal peptide" evidence="1">
    <location>
        <begin position="1"/>
        <end position="20"/>
    </location>
</feature>
<reference evidence="3" key="2">
    <citation type="submission" date="2018-05" db="EMBL/GenBank/DDBJ databases">
        <title>Algibacter marinivivus sp. nov., isolated from sample around a algae.</title>
        <authorList>
            <person name="Lu D."/>
        </authorList>
    </citation>
    <scope>NUCLEOTIDE SEQUENCE [LARGE SCALE GENOMIC DNA]</scope>
    <source>
        <strain evidence="3">ZY111</strain>
    </source>
</reference>
<evidence type="ECO:0000256" key="1">
    <source>
        <dbReference type="SAM" id="SignalP"/>
    </source>
</evidence>
<sequence>MKIKYLFLSLVFLVAFSCDDNDDDYEFVQVATPELMSKTAFRNSVEVTVPKTIEEPGKIYVYNNYIFVGDVDSGIHVIDNSNPESPQAIKFIEIPGNEDISVKDNFLYADSATDLVVFDISDINNVSMVERLNDVFNVYDYDIPVEADDVDFGKFDFEEDIIVGWTLTTERRKKVDDRQIDIALEGDVLNSSAESTTGTGGSLARFQIVDNYMYAVGNYEMAIFNIQNLKEPVLANTQYAGWNIETMFQADGYLYLGSTNGMYIYDLVNPSSPEFVSEFVHWEGCDPVVVDGDYAYLTLRGGNICGQLESVLEVIDISDKANPVLAERYELENPYGLGFKNNMLYVCDGTAGLKLFERETPKDLKLVNTLKDIQAKDVIPLENSLIMIGGNTLYQYEYMENNIGLISSFKLN</sequence>
<proteinExistence type="predicted"/>
<accession>A0A2U2X9E5</accession>
<dbReference type="PROSITE" id="PS51257">
    <property type="entry name" value="PROKAR_LIPOPROTEIN"/>
    <property type="match status" value="1"/>
</dbReference>
<gene>
    <name evidence="2" type="ORF">DIS18_07610</name>
</gene>
<name>A0A2U2X9E5_9FLAO</name>
<organism evidence="2 3">
    <name type="scientific">Algibacter marinivivus</name>
    <dbReference type="NCBI Taxonomy" id="2100723"/>
    <lineage>
        <taxon>Bacteria</taxon>
        <taxon>Pseudomonadati</taxon>
        <taxon>Bacteroidota</taxon>
        <taxon>Flavobacteriia</taxon>
        <taxon>Flavobacteriales</taxon>
        <taxon>Flavobacteriaceae</taxon>
        <taxon>Algibacter</taxon>
    </lineage>
</organism>
<evidence type="ECO:0000313" key="2">
    <source>
        <dbReference type="EMBL" id="PWH84391.1"/>
    </source>
</evidence>
<dbReference type="AlphaFoldDB" id="A0A2U2X9E5"/>
<dbReference type="Pfam" id="PF08309">
    <property type="entry name" value="LVIVD"/>
    <property type="match status" value="4"/>
</dbReference>
<reference evidence="2 3" key="1">
    <citation type="submission" date="2018-05" db="EMBL/GenBank/DDBJ databases">
        <title>Algibacter marinivivus sp. nov., isolated from sample around a algae.</title>
        <authorList>
            <person name="Zhong X."/>
        </authorList>
    </citation>
    <scope>NUCLEOTIDE SEQUENCE [LARGE SCALE GENOMIC DNA]</scope>
    <source>
        <strain evidence="2 3">ZY111</strain>
    </source>
</reference>
<comment type="caution">
    <text evidence="2">The sequence shown here is derived from an EMBL/GenBank/DDBJ whole genome shotgun (WGS) entry which is preliminary data.</text>
</comment>
<dbReference type="Proteomes" id="UP000245375">
    <property type="component" value="Unassembled WGS sequence"/>
</dbReference>
<dbReference type="EMBL" id="QFRI01000001">
    <property type="protein sequence ID" value="PWH84391.1"/>
    <property type="molecule type" value="Genomic_DNA"/>
</dbReference>
<reference evidence="3" key="3">
    <citation type="submission" date="2018-05" db="EMBL/GenBank/DDBJ databases">
        <authorList>
            <person name="Lu D."/>
        </authorList>
    </citation>
    <scope>NUCLEOTIDE SEQUENCE [LARGE SCALE GENOMIC DNA]</scope>
    <source>
        <strain evidence="3">ZY111</strain>
    </source>
</reference>
<keyword evidence="1" id="KW-0732">Signal</keyword>
<evidence type="ECO:0008006" key="4">
    <source>
        <dbReference type="Google" id="ProtNLM"/>
    </source>
</evidence>
<evidence type="ECO:0000313" key="3">
    <source>
        <dbReference type="Proteomes" id="UP000245375"/>
    </source>
</evidence>
<dbReference type="InterPro" id="IPR013211">
    <property type="entry name" value="LVIVD"/>
</dbReference>
<protein>
    <recommendedName>
        <fullName evidence="4">LVIVD repeat-containing protein</fullName>
    </recommendedName>
</protein>
<keyword evidence="3" id="KW-1185">Reference proteome</keyword>